<evidence type="ECO:0000256" key="1">
    <source>
        <dbReference type="SAM" id="SignalP"/>
    </source>
</evidence>
<evidence type="ECO:0000313" key="3">
    <source>
        <dbReference type="Proteomes" id="UP000004947"/>
    </source>
</evidence>
<dbReference type="AlphaFoldDB" id="A6DP89"/>
<dbReference type="InterPro" id="IPR007433">
    <property type="entry name" value="DUF481"/>
</dbReference>
<dbReference type="eggNOG" id="COG3137">
    <property type="taxonomic scope" value="Bacteria"/>
</dbReference>
<dbReference type="Pfam" id="PF04338">
    <property type="entry name" value="DUF481"/>
    <property type="match status" value="1"/>
</dbReference>
<proteinExistence type="predicted"/>
<comment type="caution">
    <text evidence="2">The sequence shown here is derived from an EMBL/GenBank/DDBJ whole genome shotgun (WGS) entry which is preliminary data.</text>
</comment>
<feature type="chain" id="PRO_5002691304" description="DUF481 domain-containing protein" evidence="1">
    <location>
        <begin position="23"/>
        <end position="375"/>
    </location>
</feature>
<dbReference type="Proteomes" id="UP000004947">
    <property type="component" value="Unassembled WGS sequence"/>
</dbReference>
<gene>
    <name evidence="2" type="ORF">LNTAR_02397</name>
</gene>
<keyword evidence="3" id="KW-1185">Reference proteome</keyword>
<organism evidence="2 3">
    <name type="scientific">Lentisphaera araneosa HTCC2155</name>
    <dbReference type="NCBI Taxonomy" id="313628"/>
    <lineage>
        <taxon>Bacteria</taxon>
        <taxon>Pseudomonadati</taxon>
        <taxon>Lentisphaerota</taxon>
        <taxon>Lentisphaeria</taxon>
        <taxon>Lentisphaerales</taxon>
        <taxon>Lentisphaeraceae</taxon>
        <taxon>Lentisphaera</taxon>
    </lineage>
</organism>
<dbReference type="OrthoDB" id="9806250at2"/>
<keyword evidence="1" id="KW-0732">Signal</keyword>
<name>A6DP89_9BACT</name>
<accession>A6DP89</accession>
<protein>
    <recommendedName>
        <fullName evidence="4">DUF481 domain-containing protein</fullName>
    </recommendedName>
</protein>
<dbReference type="RefSeq" id="WP_007279672.1">
    <property type="nucleotide sequence ID" value="NZ_ABCK01000015.1"/>
</dbReference>
<reference evidence="2 3" key="1">
    <citation type="journal article" date="2010" name="J. Bacteriol.">
        <title>Genome sequence of Lentisphaera araneosa HTCC2155T, the type species of the order Lentisphaerales in the phylum Lentisphaerae.</title>
        <authorList>
            <person name="Thrash J.C."/>
            <person name="Cho J.C."/>
            <person name="Vergin K.L."/>
            <person name="Morris R.M."/>
            <person name="Giovannoni S.J."/>
        </authorList>
    </citation>
    <scope>NUCLEOTIDE SEQUENCE [LARGE SCALE GENOMIC DNA]</scope>
    <source>
        <strain evidence="2 3">HTCC2155</strain>
    </source>
</reference>
<evidence type="ECO:0008006" key="4">
    <source>
        <dbReference type="Google" id="ProtNLM"/>
    </source>
</evidence>
<feature type="signal peptide" evidence="1">
    <location>
        <begin position="1"/>
        <end position="22"/>
    </location>
</feature>
<sequence>MNFTHFKAISLLLLLSFYSTFADEVTLKNGAVLPGKITKITKGSITFQTDFAGEIVIKLSKVESFKTEKDANLEYDNRQTVVGLIDYMNGQAVITPKKQVKEQDFKKSETAPTEENETTKVEALEPVVATEDFKNLWPIGSKHPDYVKPLKLWHYSIDLNVLKETGNTDEDEYEGGFKATYEKDGKIFKLFAAFDLGNKNGANTDEEYTGGFDYESPISLDHMQAWYSRYRWEKDRFDDLDARHTLAVGYSHYFLRDPKDITLRVRTGIAERIERYREDDSADNEKLAGDFQALFVKNFGQWGKFRTEALYAPVFEDPQEDYIYYLDVSHELPYSLSETMTLSLKVGYNREYTSLPSDESEKADNEFYLKLLLNF</sequence>
<dbReference type="EMBL" id="ABCK01000015">
    <property type="protein sequence ID" value="EDM26621.1"/>
    <property type="molecule type" value="Genomic_DNA"/>
</dbReference>
<evidence type="ECO:0000313" key="2">
    <source>
        <dbReference type="EMBL" id="EDM26621.1"/>
    </source>
</evidence>
<dbReference type="STRING" id="313628.LNTAR_02397"/>